<keyword evidence="3" id="KW-1185">Reference proteome</keyword>
<dbReference type="WBParaSite" id="ECPE_0001494801-mRNA-1">
    <property type="protein sequence ID" value="ECPE_0001494801-mRNA-1"/>
    <property type="gene ID" value="ECPE_0001494801"/>
</dbReference>
<feature type="region of interest" description="Disordered" evidence="1">
    <location>
        <begin position="218"/>
        <end position="237"/>
    </location>
</feature>
<reference evidence="2 3" key="2">
    <citation type="submission" date="2018-11" db="EMBL/GenBank/DDBJ databases">
        <authorList>
            <consortium name="Pathogen Informatics"/>
        </authorList>
    </citation>
    <scope>NUCLEOTIDE SEQUENCE [LARGE SCALE GENOMIC DNA]</scope>
    <source>
        <strain evidence="2 3">Egypt</strain>
    </source>
</reference>
<name>A0A183B6S3_9TREM</name>
<gene>
    <name evidence="2" type="ORF">ECPE_LOCUS14908</name>
</gene>
<sequence>MSPPKTYVDTAKANADPTIRGCSGSSKAKTAAISTVPHVVRAPLAKALKVGATGKGSSKPNGVKKNILYELEDQIKEISERLRSLKATEGGQTVVHKTLLILSNEDPLAKETKARREMDRRMVLDILRIAGMERCKLKSFHGVSISGEGTKNGQPRAARPLLVEFSDQSSRNLLLANSGRIFNVTRGSSAGCPLSEHTIEGILDARLAVSIFSPYSGGKRNTSKKNKGKQSISVKPTKSVEIKLKTKGEQAAKKEDKESGVIAALIS</sequence>
<dbReference type="AlphaFoldDB" id="A0A183B6S3"/>
<evidence type="ECO:0000313" key="2">
    <source>
        <dbReference type="EMBL" id="VDP92180.1"/>
    </source>
</evidence>
<reference evidence="4" key="1">
    <citation type="submission" date="2016-06" db="UniProtKB">
        <authorList>
            <consortium name="WormBaseParasite"/>
        </authorList>
    </citation>
    <scope>IDENTIFICATION</scope>
</reference>
<evidence type="ECO:0000256" key="1">
    <source>
        <dbReference type="SAM" id="MobiDB-lite"/>
    </source>
</evidence>
<evidence type="ECO:0000313" key="3">
    <source>
        <dbReference type="Proteomes" id="UP000272942"/>
    </source>
</evidence>
<evidence type="ECO:0000313" key="4">
    <source>
        <dbReference type="WBParaSite" id="ECPE_0001494801-mRNA-1"/>
    </source>
</evidence>
<organism evidence="4">
    <name type="scientific">Echinostoma caproni</name>
    <dbReference type="NCBI Taxonomy" id="27848"/>
    <lineage>
        <taxon>Eukaryota</taxon>
        <taxon>Metazoa</taxon>
        <taxon>Spiralia</taxon>
        <taxon>Lophotrochozoa</taxon>
        <taxon>Platyhelminthes</taxon>
        <taxon>Trematoda</taxon>
        <taxon>Digenea</taxon>
        <taxon>Plagiorchiida</taxon>
        <taxon>Echinostomata</taxon>
        <taxon>Echinostomatoidea</taxon>
        <taxon>Echinostomatidae</taxon>
        <taxon>Echinostoma</taxon>
    </lineage>
</organism>
<protein>
    <submittedName>
        <fullName evidence="2 4">Uncharacterized protein</fullName>
    </submittedName>
</protein>
<proteinExistence type="predicted"/>
<dbReference type="Proteomes" id="UP000272942">
    <property type="component" value="Unassembled WGS sequence"/>
</dbReference>
<dbReference type="EMBL" id="UZAN01058914">
    <property type="protein sequence ID" value="VDP92180.1"/>
    <property type="molecule type" value="Genomic_DNA"/>
</dbReference>
<accession>A0A183B6S3</accession>